<accession>A0ABX2MZA6</accession>
<gene>
    <name evidence="1" type="ORF">HUO14_02580</name>
</gene>
<evidence type="ECO:0000313" key="2">
    <source>
        <dbReference type="Proteomes" id="UP000652427"/>
    </source>
</evidence>
<name>A0ABX2MZA6_9SPHN</name>
<evidence type="ECO:0008006" key="3">
    <source>
        <dbReference type="Google" id="ProtNLM"/>
    </source>
</evidence>
<dbReference type="Proteomes" id="UP000652427">
    <property type="component" value="Unassembled WGS sequence"/>
</dbReference>
<evidence type="ECO:0000313" key="1">
    <source>
        <dbReference type="EMBL" id="NVD26790.1"/>
    </source>
</evidence>
<reference evidence="1 2" key="1">
    <citation type="submission" date="2020-06" db="EMBL/GenBank/DDBJ databases">
        <authorList>
            <person name="Kim S.-J."/>
            <person name="Park S.-J."/>
        </authorList>
    </citation>
    <scope>NUCLEOTIDE SEQUENCE [LARGE SCALE GENOMIC DNA]</scope>
    <source>
        <strain evidence="1 2">SW-151</strain>
    </source>
</reference>
<protein>
    <recommendedName>
        <fullName evidence="3">Phage protein</fullName>
    </recommendedName>
</protein>
<proteinExistence type="predicted"/>
<keyword evidence="2" id="KW-1185">Reference proteome</keyword>
<sequence length="99" mass="11153">MAKIHDFSYNSVMIKDGKNDPFAHLPSMITDDTPEARAWRSEQANVDADIEGLAQSAPEDIAFNDALDQLDISDEEKMERLINYFREKYGAADDPISSE</sequence>
<dbReference type="EMBL" id="JABWMH010000001">
    <property type="protein sequence ID" value="NVD26790.1"/>
    <property type="molecule type" value="Genomic_DNA"/>
</dbReference>
<organism evidence="1 2">
    <name type="scientific">Parasphingorhabdus flavimaris</name>
    <dbReference type="NCBI Taxonomy" id="266812"/>
    <lineage>
        <taxon>Bacteria</taxon>
        <taxon>Pseudomonadati</taxon>
        <taxon>Pseudomonadota</taxon>
        <taxon>Alphaproteobacteria</taxon>
        <taxon>Sphingomonadales</taxon>
        <taxon>Sphingomonadaceae</taxon>
        <taxon>Parasphingorhabdus</taxon>
    </lineage>
</organism>
<dbReference type="RefSeq" id="WP_176278311.1">
    <property type="nucleotide sequence ID" value="NZ_JABWMH010000001.1"/>
</dbReference>
<comment type="caution">
    <text evidence="1">The sequence shown here is derived from an EMBL/GenBank/DDBJ whole genome shotgun (WGS) entry which is preliminary data.</text>
</comment>